<name>A0A6I4VWI1_9BACL</name>
<comment type="caution">
    <text evidence="1">The sequence shown here is derived from an EMBL/GenBank/DDBJ whole genome shotgun (WGS) entry which is preliminary data.</text>
</comment>
<dbReference type="EMBL" id="WUUL01000007">
    <property type="protein sequence ID" value="MXQ54445.1"/>
    <property type="molecule type" value="Genomic_DNA"/>
</dbReference>
<reference evidence="1 2" key="1">
    <citation type="submission" date="2019-12" db="EMBL/GenBank/DDBJ databases">
        <title>Whole-genome analyses of novel actinobacteria.</title>
        <authorList>
            <person name="Sahin N."/>
            <person name="Saygin H."/>
        </authorList>
    </citation>
    <scope>NUCLEOTIDE SEQUENCE [LARGE SCALE GENOMIC DNA]</scope>
    <source>
        <strain evidence="1 2">KC615</strain>
    </source>
</reference>
<dbReference type="RefSeq" id="WP_160801802.1">
    <property type="nucleotide sequence ID" value="NZ_WUUL01000007.1"/>
</dbReference>
<dbReference type="Proteomes" id="UP000430692">
    <property type="component" value="Unassembled WGS sequence"/>
</dbReference>
<proteinExistence type="predicted"/>
<dbReference type="AlphaFoldDB" id="A0A6I4VWI1"/>
<protein>
    <submittedName>
        <fullName evidence="1">Uncharacterized protein</fullName>
    </submittedName>
</protein>
<organism evidence="1 2">
    <name type="scientific">Shimazuella alba</name>
    <dbReference type="NCBI Taxonomy" id="2690964"/>
    <lineage>
        <taxon>Bacteria</taxon>
        <taxon>Bacillati</taxon>
        <taxon>Bacillota</taxon>
        <taxon>Bacilli</taxon>
        <taxon>Bacillales</taxon>
        <taxon>Thermoactinomycetaceae</taxon>
        <taxon>Shimazuella</taxon>
    </lineage>
</organism>
<sequence length="121" mass="13426">MHDIILITGNVKFNITLDPTIWIFDDRRFELADRITETEGLAIEIEPFILHAEPAENTTKAICHLEDGENITISLATLLSSYLCFAIDGKPVKDGGPALLYFADGSNKENPIKGIQQIELV</sequence>
<evidence type="ECO:0000313" key="1">
    <source>
        <dbReference type="EMBL" id="MXQ54445.1"/>
    </source>
</evidence>
<evidence type="ECO:0000313" key="2">
    <source>
        <dbReference type="Proteomes" id="UP000430692"/>
    </source>
</evidence>
<gene>
    <name evidence="1" type="ORF">GSM42_12120</name>
</gene>
<accession>A0A6I4VWI1</accession>
<keyword evidence="2" id="KW-1185">Reference proteome</keyword>